<feature type="domain" description="Helicase ATP-binding" evidence="4">
    <location>
        <begin position="57"/>
        <end position="274"/>
    </location>
</feature>
<evidence type="ECO:0000256" key="3">
    <source>
        <dbReference type="SAM" id="MobiDB-lite"/>
    </source>
</evidence>
<dbReference type="GO" id="GO:0006289">
    <property type="term" value="P:nucleotide-excision repair"/>
    <property type="evidence" value="ECO:0007669"/>
    <property type="project" value="TreeGrafter"/>
</dbReference>
<protein>
    <submittedName>
        <fullName evidence="6">Superfamilies 1 and 2 helicase C-terminal domain profile</fullName>
    </submittedName>
</protein>
<dbReference type="PANTHER" id="PTHR47957">
    <property type="entry name" value="ATP-DEPENDENT HELICASE HRQ1"/>
    <property type="match status" value="1"/>
</dbReference>
<keyword evidence="1" id="KW-0547">Nucleotide-binding</keyword>
<sequence>MAVPEWLSANPSAIHIDHRDAVPGRPGQWPAWFGAAHRDRLAGHGIESPWAHQVEAAELMHAGRHVAIATPTASGKTLAYLMAIIAATAPENPSPAGPAAQPGTAPPGRRGRAGAGRAATATAARSLLGIDREPTALYLAPTKALAHDQRRTARALGPDRWPVAVVDGDSDAAARRFAREHASYVLTNPDMLHHAILPRHGRWARLLGGLRYVVIDEGHRYRGVFGAQVACVIRRLRRLCRAYGSDPVFVVASATAVSPGESAARLIGEPEPIAEVTRDGSPHPARDVVLWRPEGDVYADATTLLARLVDAGRQTIAFVPSRAQSELVAERAASRLRTGRRILAYRSGYLDRDRRELEHALVAGELNGVAATNALELGVNISGMDAVLVCGFPGTLASLWQQAGRAGRADRDALVVLLASQNPLDAYLFAHPQLIFDAPVERTVLTPQNPHVLGPQLAAAAQEMPLETADERWFGPATADLADRLTAAGLLRQRPNGWFWPRPERAADAIGLRGLGGRPLDIVESDSGRVLGQVDVEAADRSVFPGAVYLQQGEQYVVDEYAPARREALVHRQRPGYHTQPLSTTQARILHEDARKRFGTTHVATGDVELITQVIGYLRRDEQTGQVWDETPLELDEHRMVTKATWWTVPQRIIEELGFSAVMAGNAAHAVEHTAIGLLPAFAPCDRWDIGGVSMVVHPDTELCTIIVHDGVAGGAGFASRGYEVADEWGRATLERLLTCDCFDGCPACIVSPKCGNANQHLDKQAAGRLLAALLGD</sequence>
<dbReference type="CDD" id="cd17923">
    <property type="entry name" value="DEXHc_Hrq1-like"/>
    <property type="match status" value="1"/>
</dbReference>
<proteinExistence type="predicted"/>
<dbReference type="SMART" id="SM00490">
    <property type="entry name" value="HELICc"/>
    <property type="match status" value="1"/>
</dbReference>
<evidence type="ECO:0000256" key="2">
    <source>
        <dbReference type="ARBA" id="ARBA00022840"/>
    </source>
</evidence>
<dbReference type="InterPro" id="IPR055227">
    <property type="entry name" value="HRQ1_WHD"/>
</dbReference>
<dbReference type="EMBL" id="OMOH01000003">
    <property type="protein sequence ID" value="SPF67950.1"/>
    <property type="molecule type" value="Genomic_DNA"/>
</dbReference>
<dbReference type="InterPro" id="IPR011545">
    <property type="entry name" value="DEAD/DEAH_box_helicase_dom"/>
</dbReference>
<feature type="domain" description="Helicase C-terminal" evidence="5">
    <location>
        <begin position="300"/>
        <end position="451"/>
    </location>
</feature>
<dbReference type="GO" id="GO:0036297">
    <property type="term" value="P:interstrand cross-link repair"/>
    <property type="evidence" value="ECO:0007669"/>
    <property type="project" value="TreeGrafter"/>
</dbReference>
<keyword evidence="6" id="KW-0378">Hydrolase</keyword>
<dbReference type="InterPro" id="IPR027417">
    <property type="entry name" value="P-loop_NTPase"/>
</dbReference>
<dbReference type="SMART" id="SM00487">
    <property type="entry name" value="DEXDc"/>
    <property type="match status" value="1"/>
</dbReference>
<feature type="compositionally biased region" description="Low complexity" evidence="3">
    <location>
        <begin position="97"/>
        <end position="108"/>
    </location>
</feature>
<dbReference type="RefSeq" id="WP_119715302.1">
    <property type="nucleotide sequence ID" value="NZ_OMOH01000003.1"/>
</dbReference>
<dbReference type="GO" id="GO:0005524">
    <property type="term" value="F:ATP binding"/>
    <property type="evidence" value="ECO:0007669"/>
    <property type="project" value="UniProtKB-KW"/>
</dbReference>
<dbReference type="SUPFAM" id="SSF52540">
    <property type="entry name" value="P-loop containing nucleoside triphosphate hydrolases"/>
    <property type="match status" value="1"/>
</dbReference>
<dbReference type="Pfam" id="PF00270">
    <property type="entry name" value="DEAD"/>
    <property type="match status" value="1"/>
</dbReference>
<evidence type="ECO:0000313" key="7">
    <source>
        <dbReference type="Proteomes" id="UP000265962"/>
    </source>
</evidence>
<accession>A0A375I3T2</accession>
<evidence type="ECO:0000259" key="4">
    <source>
        <dbReference type="PROSITE" id="PS51192"/>
    </source>
</evidence>
<dbReference type="PROSITE" id="PS51192">
    <property type="entry name" value="HELICASE_ATP_BIND_1"/>
    <property type="match status" value="1"/>
</dbReference>
<dbReference type="InterPro" id="IPR001650">
    <property type="entry name" value="Helicase_C-like"/>
</dbReference>
<evidence type="ECO:0000256" key="1">
    <source>
        <dbReference type="ARBA" id="ARBA00022741"/>
    </source>
</evidence>
<dbReference type="Pfam" id="PF00271">
    <property type="entry name" value="Helicase_C"/>
    <property type="match status" value="1"/>
</dbReference>
<keyword evidence="2" id="KW-0067">ATP-binding</keyword>
<dbReference type="GO" id="GO:0043138">
    <property type="term" value="F:3'-5' DNA helicase activity"/>
    <property type="evidence" value="ECO:0007669"/>
    <property type="project" value="TreeGrafter"/>
</dbReference>
<evidence type="ECO:0000313" key="6">
    <source>
        <dbReference type="EMBL" id="SPF67950.1"/>
    </source>
</evidence>
<dbReference type="GO" id="GO:0003676">
    <property type="term" value="F:nucleic acid binding"/>
    <property type="evidence" value="ECO:0007669"/>
    <property type="project" value="InterPro"/>
</dbReference>
<dbReference type="Proteomes" id="UP000265962">
    <property type="component" value="Unassembled WGS sequence"/>
</dbReference>
<name>A0A375I3T2_9ACTN</name>
<dbReference type="PANTHER" id="PTHR47957:SF3">
    <property type="entry name" value="ATP-DEPENDENT HELICASE HRQ1"/>
    <property type="match status" value="1"/>
</dbReference>
<gene>
    <name evidence="6" type="ORF">PROPJV5_0906</name>
</gene>
<dbReference type="NCBIfam" id="TIGR03817">
    <property type="entry name" value="DECH_helic"/>
    <property type="match status" value="1"/>
</dbReference>
<dbReference type="InterPro" id="IPR022307">
    <property type="entry name" value="Helicase_put_actinobac"/>
</dbReference>
<evidence type="ECO:0000259" key="5">
    <source>
        <dbReference type="PROSITE" id="PS51194"/>
    </source>
</evidence>
<dbReference type="AlphaFoldDB" id="A0A375I3T2"/>
<feature type="region of interest" description="Disordered" evidence="3">
    <location>
        <begin position="91"/>
        <end position="117"/>
    </location>
</feature>
<reference evidence="7" key="1">
    <citation type="submission" date="2018-02" db="EMBL/GenBank/DDBJ databases">
        <authorList>
            <person name="Hornung B."/>
        </authorList>
    </citation>
    <scope>NUCLEOTIDE SEQUENCE [LARGE SCALE GENOMIC DNA]</scope>
</reference>
<organism evidence="6 7">
    <name type="scientific">Propionibacterium ruminifibrarum</name>
    <dbReference type="NCBI Taxonomy" id="1962131"/>
    <lineage>
        <taxon>Bacteria</taxon>
        <taxon>Bacillati</taxon>
        <taxon>Actinomycetota</taxon>
        <taxon>Actinomycetes</taxon>
        <taxon>Propionibacteriales</taxon>
        <taxon>Propionibacteriaceae</taxon>
        <taxon>Propionibacterium</taxon>
    </lineage>
</organism>
<dbReference type="Pfam" id="PF22982">
    <property type="entry name" value="WHD_HRQ1"/>
    <property type="match status" value="1"/>
</dbReference>
<dbReference type="InterPro" id="IPR018973">
    <property type="entry name" value="MZB"/>
</dbReference>
<keyword evidence="7" id="KW-1185">Reference proteome</keyword>
<dbReference type="Gene3D" id="3.40.50.300">
    <property type="entry name" value="P-loop containing nucleotide triphosphate hydrolases"/>
    <property type="match status" value="2"/>
</dbReference>
<dbReference type="InterPro" id="IPR014001">
    <property type="entry name" value="Helicase_ATP-bd"/>
</dbReference>
<dbReference type="PROSITE" id="PS51194">
    <property type="entry name" value="HELICASE_CTER"/>
    <property type="match status" value="1"/>
</dbReference>
<dbReference type="Pfam" id="PF09369">
    <property type="entry name" value="MZB"/>
    <property type="match status" value="1"/>
</dbReference>
<dbReference type="CDD" id="cd18797">
    <property type="entry name" value="SF2_C_Hrq"/>
    <property type="match status" value="1"/>
</dbReference>
<keyword evidence="6" id="KW-0347">Helicase</keyword>
<dbReference type="OrthoDB" id="143059at2"/>